<protein>
    <recommendedName>
        <fullName evidence="2">HTH luxR-type domain-containing protein</fullName>
    </recommendedName>
</protein>
<organism evidence="3 4">
    <name type="scientific">Rahnella sikkimica</name>
    <dbReference type="NCBI Taxonomy" id="1805933"/>
    <lineage>
        <taxon>Bacteria</taxon>
        <taxon>Pseudomonadati</taxon>
        <taxon>Pseudomonadota</taxon>
        <taxon>Gammaproteobacteria</taxon>
        <taxon>Enterobacterales</taxon>
        <taxon>Yersiniaceae</taxon>
        <taxon>Rahnella</taxon>
    </lineage>
</organism>
<gene>
    <name evidence="3" type="ORF">BV494_24540</name>
</gene>
<reference evidence="4" key="1">
    <citation type="submission" date="2017-01" db="EMBL/GenBank/DDBJ databases">
        <title>Genome sequence of Rouxiella sp. ERMR1:05.</title>
        <authorList>
            <person name="Kumar R."/>
            <person name="Singh D."/>
            <person name="Kumar S."/>
        </authorList>
    </citation>
    <scope>NUCLEOTIDE SEQUENCE [LARGE SCALE GENOMIC DNA]</scope>
    <source>
        <strain evidence="4">ERMR1:05</strain>
        <plasmid evidence="4">unnamed2</plasmid>
    </source>
</reference>
<geneLocation type="plasmid" evidence="3 4">
    <name>unnamed2</name>
</geneLocation>
<keyword evidence="4" id="KW-1185">Reference proteome</keyword>
<dbReference type="InterPro" id="IPR036388">
    <property type="entry name" value="WH-like_DNA-bd_sf"/>
</dbReference>
<evidence type="ECO:0000313" key="4">
    <source>
        <dbReference type="Proteomes" id="UP000239197"/>
    </source>
</evidence>
<dbReference type="AlphaFoldDB" id="A0A2L1UYV4"/>
<dbReference type="Pfam" id="PF00196">
    <property type="entry name" value="GerE"/>
    <property type="match status" value="1"/>
</dbReference>
<dbReference type="InterPro" id="IPR016032">
    <property type="entry name" value="Sig_transdc_resp-reg_C-effctor"/>
</dbReference>
<evidence type="ECO:0000256" key="1">
    <source>
        <dbReference type="ARBA" id="ARBA00023125"/>
    </source>
</evidence>
<dbReference type="GO" id="GO:0003677">
    <property type="term" value="F:DNA binding"/>
    <property type="evidence" value="ECO:0007669"/>
    <property type="project" value="UniProtKB-KW"/>
</dbReference>
<dbReference type="SMART" id="SM00421">
    <property type="entry name" value="HTH_LUXR"/>
    <property type="match status" value="1"/>
</dbReference>
<keyword evidence="1" id="KW-0238">DNA-binding</keyword>
<accession>A0A2L1UYV4</accession>
<proteinExistence type="predicted"/>
<dbReference type="OrthoDB" id="6191871at2"/>
<sequence>MADGYINDPASGSQSLSHEQIRAWHMLWGMSGEPWCVKDSEGLLFYANDAYLDILDVPTGTPVLGKSDEDLMISARSNVVAAIVSGNKYSLSEPVFYKANFILKVSNRCSGETTYLYFDKYPIYQPNDGVCGFCLHGRREFIFSLNMFSKGKFAVKIKGNCPADIFTDRQWEVIYFLQQHYTNVEIAGILSISPKTINNHVAQIYKRVGVTGSSEFITFCQKCDLLNYIPERLQDRMLM</sequence>
<dbReference type="SUPFAM" id="SSF46894">
    <property type="entry name" value="C-terminal effector domain of the bipartite response regulators"/>
    <property type="match status" value="1"/>
</dbReference>
<dbReference type="Gene3D" id="1.10.10.10">
    <property type="entry name" value="Winged helix-like DNA-binding domain superfamily/Winged helix DNA-binding domain"/>
    <property type="match status" value="1"/>
</dbReference>
<dbReference type="Proteomes" id="UP000239197">
    <property type="component" value="Plasmid unnamed2"/>
</dbReference>
<dbReference type="RefSeq" id="WP_104925400.1">
    <property type="nucleotide sequence ID" value="NZ_CP019064.1"/>
</dbReference>
<evidence type="ECO:0000259" key="2">
    <source>
        <dbReference type="PROSITE" id="PS50043"/>
    </source>
</evidence>
<dbReference type="CDD" id="cd06170">
    <property type="entry name" value="LuxR_C_like"/>
    <property type="match status" value="1"/>
</dbReference>
<dbReference type="InterPro" id="IPR000792">
    <property type="entry name" value="Tscrpt_reg_LuxR_C"/>
</dbReference>
<dbReference type="KEGG" id="rox:BV494_24540"/>
<dbReference type="GO" id="GO:0006355">
    <property type="term" value="P:regulation of DNA-templated transcription"/>
    <property type="evidence" value="ECO:0007669"/>
    <property type="project" value="InterPro"/>
</dbReference>
<keyword evidence="3" id="KW-0614">Plasmid</keyword>
<feature type="domain" description="HTH luxR-type" evidence="2">
    <location>
        <begin position="159"/>
        <end position="224"/>
    </location>
</feature>
<evidence type="ECO:0000313" key="3">
    <source>
        <dbReference type="EMBL" id="AVF38071.1"/>
    </source>
</evidence>
<dbReference type="PROSITE" id="PS50043">
    <property type="entry name" value="HTH_LUXR_2"/>
    <property type="match status" value="1"/>
</dbReference>
<dbReference type="EMBL" id="CP019064">
    <property type="protein sequence ID" value="AVF38071.1"/>
    <property type="molecule type" value="Genomic_DNA"/>
</dbReference>
<name>A0A2L1UYV4_9GAMM</name>